<accession>A0A316Z4D7</accession>
<dbReference type="Proteomes" id="UP000245946">
    <property type="component" value="Unassembled WGS sequence"/>
</dbReference>
<evidence type="ECO:0000256" key="1">
    <source>
        <dbReference type="SAM" id="MobiDB-lite"/>
    </source>
</evidence>
<feature type="region of interest" description="Disordered" evidence="1">
    <location>
        <begin position="129"/>
        <end position="206"/>
    </location>
</feature>
<evidence type="ECO:0000313" key="3">
    <source>
        <dbReference type="EMBL" id="PWN95065.1"/>
    </source>
</evidence>
<reference evidence="3 4" key="1">
    <citation type="journal article" date="2018" name="Mol. Biol. Evol.">
        <title>Broad Genomic Sampling Reveals a Smut Pathogenic Ancestry of the Fungal Clade Ustilaginomycotina.</title>
        <authorList>
            <person name="Kijpornyongpan T."/>
            <person name="Mondo S.J."/>
            <person name="Barry K."/>
            <person name="Sandor L."/>
            <person name="Lee J."/>
            <person name="Lipzen A."/>
            <person name="Pangilinan J."/>
            <person name="LaButti K."/>
            <person name="Hainaut M."/>
            <person name="Henrissat B."/>
            <person name="Grigoriev I.V."/>
            <person name="Spatafora J.W."/>
            <person name="Aime M.C."/>
        </authorList>
    </citation>
    <scope>NUCLEOTIDE SEQUENCE [LARGE SCALE GENOMIC DNA]</scope>
    <source>
        <strain evidence="3 4">MCA 4186</strain>
    </source>
</reference>
<protein>
    <recommendedName>
        <fullName evidence="5">Secreted protein</fullName>
    </recommendedName>
</protein>
<organism evidence="3 4">
    <name type="scientific">Tilletiopsis washingtonensis</name>
    <dbReference type="NCBI Taxonomy" id="58919"/>
    <lineage>
        <taxon>Eukaryota</taxon>
        <taxon>Fungi</taxon>
        <taxon>Dikarya</taxon>
        <taxon>Basidiomycota</taxon>
        <taxon>Ustilaginomycotina</taxon>
        <taxon>Exobasidiomycetes</taxon>
        <taxon>Entylomatales</taxon>
        <taxon>Entylomatales incertae sedis</taxon>
        <taxon>Tilletiopsis</taxon>
    </lineage>
</organism>
<dbReference type="GeneID" id="37266774"/>
<keyword evidence="4" id="KW-1185">Reference proteome</keyword>
<evidence type="ECO:0000313" key="4">
    <source>
        <dbReference type="Proteomes" id="UP000245946"/>
    </source>
</evidence>
<gene>
    <name evidence="3" type="ORF">FA09DRAFT_158941</name>
</gene>
<feature type="signal peptide" evidence="2">
    <location>
        <begin position="1"/>
        <end position="24"/>
    </location>
</feature>
<dbReference type="AlphaFoldDB" id="A0A316Z4D7"/>
<keyword evidence="2" id="KW-0732">Signal</keyword>
<feature type="compositionally biased region" description="Polar residues" evidence="1">
    <location>
        <begin position="162"/>
        <end position="177"/>
    </location>
</feature>
<sequence>MAHGMLRASTRLLLAASWHLPGLAARTQRRRRARTLMWWTSERPGPCVRHVAAQVPLPRDASSRVECGARMRCTRGAGARVHTHLCEAAGRGRFAGAAAAQTARTTTTSERGEVRLSCRCLPLSLSLRRGGGARQRQPRRAELRGSAGCRQPGAAALRAPSHSHTQTLLAPRSTLQSGRRRLASASAAAAPVPPSWLAPRRRSAGR</sequence>
<proteinExistence type="predicted"/>
<evidence type="ECO:0008006" key="5">
    <source>
        <dbReference type="Google" id="ProtNLM"/>
    </source>
</evidence>
<dbReference type="EMBL" id="KZ819307">
    <property type="protein sequence ID" value="PWN95065.1"/>
    <property type="molecule type" value="Genomic_DNA"/>
</dbReference>
<dbReference type="RefSeq" id="XP_025595344.1">
    <property type="nucleotide sequence ID" value="XM_025739228.1"/>
</dbReference>
<evidence type="ECO:0000256" key="2">
    <source>
        <dbReference type="SAM" id="SignalP"/>
    </source>
</evidence>
<feature type="chain" id="PRO_5016274467" description="Secreted protein" evidence="2">
    <location>
        <begin position="25"/>
        <end position="206"/>
    </location>
</feature>
<name>A0A316Z4D7_9BASI</name>